<dbReference type="InterPro" id="IPR025534">
    <property type="entry name" value="DUF4420"/>
</dbReference>
<dbReference type="RefSeq" id="WP_200983405.1">
    <property type="nucleotide sequence ID" value="NZ_CP064654.1"/>
</dbReference>
<evidence type="ECO:0000313" key="1">
    <source>
        <dbReference type="EMBL" id="QPC99736.1"/>
    </source>
</evidence>
<dbReference type="EMBL" id="CP064654">
    <property type="protein sequence ID" value="QPC99736.1"/>
    <property type="molecule type" value="Genomic_DNA"/>
</dbReference>
<dbReference type="KEGG" id="qso:IRL76_04045"/>
<dbReference type="AlphaFoldDB" id="A0A7S8IW95"/>
<proteinExistence type="predicted"/>
<dbReference type="Pfam" id="PF14390">
    <property type="entry name" value="DUF4420"/>
    <property type="match status" value="1"/>
</dbReference>
<protein>
    <submittedName>
        <fullName evidence="1">PD-(D/E)XK motif protein</fullName>
    </submittedName>
</protein>
<keyword evidence="2" id="KW-1185">Reference proteome</keyword>
<name>A0A7S8IW95_9SPHN</name>
<gene>
    <name evidence="1" type="ORF">IRL76_04045</name>
</gene>
<sequence>MTENPWGNLHSGGSEAKRVDSKGKHDFFWVLSDKGEPGLVLRLDTDTEAIRPLPKMKNIDLSYRDLEGRQGLVLLLKDPEQKELFASLCRSIVSAGEQAAENADALQRALRRTLRWHHLLRGGRSDILSLEEQRGLIGELHFLEKLIDLTGPSSAIEAWRGPFGSAKDFELGECLVEVKARRGAARPYVQISSEDQLSDIESASLVLTVVPVDSVIKPHGMTLTDHVQALEEVFAQVDLETYSRWEEALAATGFDFEDDYSERRWIAGEPDFYSVRDDFPRITTPLKLGVSGVRYSIALDACVPFEIAFEDVSSLITESLAK</sequence>
<organism evidence="1 2">
    <name type="scientific">Qipengyuania soli</name>
    <dbReference type="NCBI Taxonomy" id="2782568"/>
    <lineage>
        <taxon>Bacteria</taxon>
        <taxon>Pseudomonadati</taxon>
        <taxon>Pseudomonadota</taxon>
        <taxon>Alphaproteobacteria</taxon>
        <taxon>Sphingomonadales</taxon>
        <taxon>Erythrobacteraceae</taxon>
        <taxon>Qipengyuania</taxon>
    </lineage>
</organism>
<dbReference type="Proteomes" id="UP000594459">
    <property type="component" value="Chromosome"/>
</dbReference>
<reference evidence="1 2" key="1">
    <citation type="submission" date="2020-11" db="EMBL/GenBank/DDBJ databases">
        <title>The genome sequence of Erythrobacter sp. 6D36.</title>
        <authorList>
            <person name="Liu Y."/>
        </authorList>
    </citation>
    <scope>NUCLEOTIDE SEQUENCE [LARGE SCALE GENOMIC DNA]</scope>
    <source>
        <strain evidence="1 2">6D36</strain>
    </source>
</reference>
<evidence type="ECO:0000313" key="2">
    <source>
        <dbReference type="Proteomes" id="UP000594459"/>
    </source>
</evidence>
<accession>A0A7S8IW95</accession>